<keyword evidence="3" id="KW-1185">Reference proteome</keyword>
<dbReference type="Proteomes" id="UP000737018">
    <property type="component" value="Unassembled WGS sequence"/>
</dbReference>
<dbReference type="AlphaFoldDB" id="A0A8J4QEN5"/>
<evidence type="ECO:0000313" key="3">
    <source>
        <dbReference type="Proteomes" id="UP000737018"/>
    </source>
</evidence>
<evidence type="ECO:0000313" key="2">
    <source>
        <dbReference type="EMBL" id="KAF3948002.1"/>
    </source>
</evidence>
<proteinExistence type="predicted"/>
<dbReference type="GO" id="GO:0008380">
    <property type="term" value="P:RNA splicing"/>
    <property type="evidence" value="ECO:0007669"/>
    <property type="project" value="InterPro"/>
</dbReference>
<organism evidence="2 3">
    <name type="scientific">Castanea mollissima</name>
    <name type="common">Chinese chestnut</name>
    <dbReference type="NCBI Taxonomy" id="60419"/>
    <lineage>
        <taxon>Eukaryota</taxon>
        <taxon>Viridiplantae</taxon>
        <taxon>Streptophyta</taxon>
        <taxon>Embryophyta</taxon>
        <taxon>Tracheophyta</taxon>
        <taxon>Spermatophyta</taxon>
        <taxon>Magnoliopsida</taxon>
        <taxon>eudicotyledons</taxon>
        <taxon>Gunneridae</taxon>
        <taxon>Pentapetalae</taxon>
        <taxon>rosids</taxon>
        <taxon>fabids</taxon>
        <taxon>Fagales</taxon>
        <taxon>Fagaceae</taxon>
        <taxon>Castanea</taxon>
    </lineage>
</organism>
<dbReference type="EMBL" id="JRKL02007201">
    <property type="protein sequence ID" value="KAF3948002.1"/>
    <property type="molecule type" value="Genomic_DNA"/>
</dbReference>
<dbReference type="NCBIfam" id="TIGR00756">
    <property type="entry name" value="PPR"/>
    <property type="match status" value="1"/>
</dbReference>
<comment type="caution">
    <text evidence="2">The sequence shown here is derived from an EMBL/GenBank/DDBJ whole genome shotgun (WGS) entry which is preliminary data.</text>
</comment>
<dbReference type="Gene3D" id="1.25.40.10">
    <property type="entry name" value="Tetratricopeptide repeat domain"/>
    <property type="match status" value="1"/>
</dbReference>
<feature type="non-terminal residue" evidence="2">
    <location>
        <position position="204"/>
    </location>
</feature>
<protein>
    <recommendedName>
        <fullName evidence="4">Pentatricopeptide repeat-containing protein</fullName>
    </recommendedName>
</protein>
<accession>A0A8J4QEN5</accession>
<evidence type="ECO:0008006" key="4">
    <source>
        <dbReference type="Google" id="ProtNLM"/>
    </source>
</evidence>
<dbReference type="InterPro" id="IPR044578">
    <property type="entry name" value="BIR6-like"/>
</dbReference>
<dbReference type="PANTHER" id="PTHR47003">
    <property type="entry name" value="OS01G0970900 PROTEIN"/>
    <property type="match status" value="1"/>
</dbReference>
<sequence length="204" mass="23318">MIVNRIAPTKPIINLLHHHHFHLLSTNSTHPTQPSNPITIISPPNPDHLLQVCTILYQQQDSPEPRPKTPLQAPCLPLASHNLTKTTNSPTSSSSQVCNKFPYSWQPVYHFFQYTEANTTSHFTHTSVSFNKLLNVIGKSRNIELCWELLHEMGRRHLVNDKTFSIALNTLAAARELKKCVEFSTLYECMRDMSIAWRLLNKVV</sequence>
<name>A0A8J4QEN5_9ROSI</name>
<evidence type="ECO:0000256" key="1">
    <source>
        <dbReference type="ARBA" id="ARBA00022737"/>
    </source>
</evidence>
<dbReference type="InterPro" id="IPR011990">
    <property type="entry name" value="TPR-like_helical_dom_sf"/>
</dbReference>
<dbReference type="PANTHER" id="PTHR47003:SF11">
    <property type="entry name" value="PPR SUPERFAMILY PROTEIN"/>
    <property type="match status" value="1"/>
</dbReference>
<gene>
    <name evidence="2" type="ORF">CMV_025948</name>
</gene>
<dbReference type="OrthoDB" id="1846553at2759"/>
<dbReference type="InterPro" id="IPR002885">
    <property type="entry name" value="PPR_rpt"/>
</dbReference>
<keyword evidence="1" id="KW-0677">Repeat</keyword>
<reference evidence="2" key="1">
    <citation type="submission" date="2020-03" db="EMBL/GenBank/DDBJ databases">
        <title>Castanea mollissima Vanexum genome sequencing.</title>
        <authorList>
            <person name="Staton M."/>
        </authorList>
    </citation>
    <scope>NUCLEOTIDE SEQUENCE</scope>
    <source>
        <tissue evidence="2">Leaf</tissue>
    </source>
</reference>